<organism evidence="3 4">
    <name type="scientific">Cyanomargarita calcarea GSE-NOS-MK-12-04C</name>
    <dbReference type="NCBI Taxonomy" id="2839659"/>
    <lineage>
        <taxon>Bacteria</taxon>
        <taxon>Bacillati</taxon>
        <taxon>Cyanobacteriota</taxon>
        <taxon>Cyanophyceae</taxon>
        <taxon>Nostocales</taxon>
        <taxon>Cyanomargaritaceae</taxon>
        <taxon>Cyanomargarita</taxon>
    </lineage>
</organism>
<dbReference type="Gene3D" id="2.30.180.10">
    <property type="entry name" value="FAS1 domain"/>
    <property type="match status" value="1"/>
</dbReference>
<evidence type="ECO:0000313" key="3">
    <source>
        <dbReference type="EMBL" id="MBW4665873.1"/>
    </source>
</evidence>
<dbReference type="PANTHER" id="PTHR10900:SF77">
    <property type="entry name" value="FI19380P1"/>
    <property type="match status" value="1"/>
</dbReference>
<dbReference type="AlphaFoldDB" id="A0A951QIZ0"/>
<proteinExistence type="predicted"/>
<dbReference type="Proteomes" id="UP000729701">
    <property type="component" value="Unassembled WGS sequence"/>
</dbReference>
<sequence length="188" mass="19312">MNMQQSRRLFAKTASIAIAVTSLLVSVPTLAAPRTTTSPKPTTAAPAASAGTIVDIASSNKSFTTLVKALKAAGLVETLSGSGPFTVFAPTNAAFAALPKGTLEKLLQPENKTTLQKILSYHVVSGAIDSKSIKPGSVPTVEGSPVNIQVKKGSVFVGGARVTKADIKASNGIIHVINKVILPPDVKL</sequence>
<feature type="domain" description="FAS1" evidence="2">
    <location>
        <begin position="50"/>
        <end position="181"/>
    </location>
</feature>
<feature type="chain" id="PRO_5037419220" evidence="1">
    <location>
        <begin position="32"/>
        <end position="188"/>
    </location>
</feature>
<keyword evidence="1" id="KW-0732">Signal</keyword>
<evidence type="ECO:0000256" key="1">
    <source>
        <dbReference type="SAM" id="SignalP"/>
    </source>
</evidence>
<dbReference type="GO" id="GO:0005615">
    <property type="term" value="C:extracellular space"/>
    <property type="evidence" value="ECO:0007669"/>
    <property type="project" value="TreeGrafter"/>
</dbReference>
<dbReference type="SMART" id="SM00554">
    <property type="entry name" value="FAS1"/>
    <property type="match status" value="1"/>
</dbReference>
<evidence type="ECO:0000259" key="2">
    <source>
        <dbReference type="PROSITE" id="PS50213"/>
    </source>
</evidence>
<dbReference type="InterPro" id="IPR050904">
    <property type="entry name" value="Adhesion/Biosynth-related"/>
</dbReference>
<dbReference type="FunFam" id="2.30.180.10:FF:000019">
    <property type="entry name" value="Cell surface lipoprotein"/>
    <property type="match status" value="1"/>
</dbReference>
<dbReference type="PROSITE" id="PS50213">
    <property type="entry name" value="FAS1"/>
    <property type="match status" value="1"/>
</dbReference>
<dbReference type="SUPFAM" id="SSF82153">
    <property type="entry name" value="FAS1 domain"/>
    <property type="match status" value="1"/>
</dbReference>
<name>A0A951QIZ0_9CYAN</name>
<dbReference type="Pfam" id="PF02469">
    <property type="entry name" value="Fasciclin"/>
    <property type="match status" value="1"/>
</dbReference>
<dbReference type="PANTHER" id="PTHR10900">
    <property type="entry name" value="PERIOSTIN-RELATED"/>
    <property type="match status" value="1"/>
</dbReference>
<accession>A0A951QIZ0</accession>
<dbReference type="EMBL" id="JAHHGZ010000001">
    <property type="protein sequence ID" value="MBW4665873.1"/>
    <property type="molecule type" value="Genomic_DNA"/>
</dbReference>
<gene>
    <name evidence="3" type="ORF">KME60_00140</name>
</gene>
<dbReference type="InterPro" id="IPR036378">
    <property type="entry name" value="FAS1_dom_sf"/>
</dbReference>
<dbReference type="InterPro" id="IPR000782">
    <property type="entry name" value="FAS1_domain"/>
</dbReference>
<reference evidence="3" key="2">
    <citation type="journal article" date="2022" name="Microbiol. Resour. Announc.">
        <title>Metagenome Sequencing to Explore Phylogenomics of Terrestrial Cyanobacteria.</title>
        <authorList>
            <person name="Ward R.D."/>
            <person name="Stajich J.E."/>
            <person name="Johansen J.R."/>
            <person name="Huntemann M."/>
            <person name="Clum A."/>
            <person name="Foster B."/>
            <person name="Foster B."/>
            <person name="Roux S."/>
            <person name="Palaniappan K."/>
            <person name="Varghese N."/>
            <person name="Mukherjee S."/>
            <person name="Reddy T.B.K."/>
            <person name="Daum C."/>
            <person name="Copeland A."/>
            <person name="Chen I.A."/>
            <person name="Ivanova N.N."/>
            <person name="Kyrpides N.C."/>
            <person name="Shapiro N."/>
            <person name="Eloe-Fadrosh E.A."/>
            <person name="Pietrasiak N."/>
        </authorList>
    </citation>
    <scope>NUCLEOTIDE SEQUENCE</scope>
    <source>
        <strain evidence="3">GSE-NOS-MK-12-04C</strain>
    </source>
</reference>
<feature type="signal peptide" evidence="1">
    <location>
        <begin position="1"/>
        <end position="31"/>
    </location>
</feature>
<protein>
    <submittedName>
        <fullName evidence="3">Fasciclin domain-containing protein</fullName>
    </submittedName>
</protein>
<comment type="caution">
    <text evidence="3">The sequence shown here is derived from an EMBL/GenBank/DDBJ whole genome shotgun (WGS) entry which is preliminary data.</text>
</comment>
<reference evidence="3" key="1">
    <citation type="submission" date="2021-05" db="EMBL/GenBank/DDBJ databases">
        <authorList>
            <person name="Pietrasiak N."/>
            <person name="Ward R."/>
            <person name="Stajich J.E."/>
            <person name="Kurbessoian T."/>
        </authorList>
    </citation>
    <scope>NUCLEOTIDE SEQUENCE</scope>
    <source>
        <strain evidence="3">GSE-NOS-MK-12-04C</strain>
    </source>
</reference>
<evidence type="ECO:0000313" key="4">
    <source>
        <dbReference type="Proteomes" id="UP000729701"/>
    </source>
</evidence>